<dbReference type="Proteomes" id="UP001055286">
    <property type="component" value="Unassembled WGS sequence"/>
</dbReference>
<evidence type="ECO:0000313" key="2">
    <source>
        <dbReference type="EMBL" id="GJD66034.1"/>
    </source>
</evidence>
<dbReference type="Pfam" id="PF00725">
    <property type="entry name" value="3HCDH"/>
    <property type="match status" value="1"/>
</dbReference>
<comment type="caution">
    <text evidence="2">The sequence shown here is derived from an EMBL/GenBank/DDBJ whole genome shotgun (WGS) entry which is preliminary data.</text>
</comment>
<proteinExistence type="predicted"/>
<dbReference type="PANTHER" id="PTHR48075:SF5">
    <property type="entry name" value="3-HYDROXYBUTYRYL-COA DEHYDROGENASE"/>
    <property type="match status" value="1"/>
</dbReference>
<evidence type="ECO:0000259" key="1">
    <source>
        <dbReference type="Pfam" id="PF00725"/>
    </source>
</evidence>
<dbReference type="EMBL" id="BPQJ01000053">
    <property type="protein sequence ID" value="GJD66034.1"/>
    <property type="molecule type" value="Genomic_DNA"/>
</dbReference>
<name>A0AA37HI56_9HYPH</name>
<dbReference type="AlphaFoldDB" id="A0AA37HI56"/>
<dbReference type="InterPro" id="IPR008927">
    <property type="entry name" value="6-PGluconate_DH-like_C_sf"/>
</dbReference>
<dbReference type="Gene3D" id="1.10.1040.50">
    <property type="match status" value="1"/>
</dbReference>
<dbReference type="PANTHER" id="PTHR48075">
    <property type="entry name" value="3-HYDROXYACYL-COA DEHYDROGENASE FAMILY PROTEIN"/>
    <property type="match status" value="1"/>
</dbReference>
<evidence type="ECO:0000313" key="3">
    <source>
        <dbReference type="Proteomes" id="UP001055286"/>
    </source>
</evidence>
<reference evidence="2" key="1">
    <citation type="journal article" date="2016" name="Front. Microbiol.">
        <title>Genome Sequence of the Piezophilic, Mesophilic Sulfate-Reducing Bacterium Desulfovibrio indicus J2T.</title>
        <authorList>
            <person name="Cao J."/>
            <person name="Maignien L."/>
            <person name="Shao Z."/>
            <person name="Alain K."/>
            <person name="Jebbar M."/>
        </authorList>
    </citation>
    <scope>NUCLEOTIDE SEQUENCE</scope>
    <source>
        <strain evidence="2">JCM 32048</strain>
    </source>
</reference>
<gene>
    <name evidence="2" type="primary">fadJ_3</name>
    <name evidence="2" type="ORF">MPEAHAMD_6230</name>
</gene>
<protein>
    <submittedName>
        <fullName evidence="2">Fatty acid oxidation complex subunit alpha</fullName>
    </submittedName>
</protein>
<feature type="domain" description="3-hydroxyacyl-CoA dehydrogenase C-terminal" evidence="1">
    <location>
        <begin position="125"/>
        <end position="197"/>
    </location>
</feature>
<dbReference type="SUPFAM" id="SSF48179">
    <property type="entry name" value="6-phosphogluconate dehydrogenase C-terminal domain-like"/>
    <property type="match status" value="1"/>
</dbReference>
<reference evidence="2" key="2">
    <citation type="submission" date="2021-08" db="EMBL/GenBank/DDBJ databases">
        <authorList>
            <person name="Tani A."/>
            <person name="Ola A."/>
            <person name="Ogura Y."/>
            <person name="Katsura K."/>
            <person name="Hayashi T."/>
        </authorList>
    </citation>
    <scope>NUCLEOTIDE SEQUENCE</scope>
    <source>
        <strain evidence="2">JCM 32048</strain>
    </source>
</reference>
<organism evidence="2 3">
    <name type="scientific">Methylobacterium frigidaeris</name>
    <dbReference type="NCBI Taxonomy" id="2038277"/>
    <lineage>
        <taxon>Bacteria</taxon>
        <taxon>Pseudomonadati</taxon>
        <taxon>Pseudomonadota</taxon>
        <taxon>Alphaproteobacteria</taxon>
        <taxon>Hyphomicrobiales</taxon>
        <taxon>Methylobacteriaceae</taxon>
        <taxon>Methylobacterium</taxon>
    </lineage>
</organism>
<dbReference type="InterPro" id="IPR006108">
    <property type="entry name" value="3HC_DH_C"/>
</dbReference>
<sequence length="208" mass="22020">MRYAILKAGESRSFPDGDPFLAGAAGEGDVVVYCGVPYEADPGKTAILVELGDESLGTHTGEAMGGEGSNVVGFARYRNGRDAPSNLVELVRQDATSEAALAAARAVFEAAGLAVVVCTDQAGRIIDRLVRPKYNAALRFLDEGLATQKDMDLTCRLGLGYPDGPIERVVRGGLDLHHDVTRALFETYGGPGYAPARRAVVAARRRTP</sequence>
<accession>A0AA37HI56</accession>
<dbReference type="GO" id="GO:0006635">
    <property type="term" value="P:fatty acid beta-oxidation"/>
    <property type="evidence" value="ECO:0007669"/>
    <property type="project" value="TreeGrafter"/>
</dbReference>
<keyword evidence="3" id="KW-1185">Reference proteome</keyword>
<dbReference type="RefSeq" id="WP_238193299.1">
    <property type="nucleotide sequence ID" value="NZ_BPQJ01000053.1"/>
</dbReference>
<dbReference type="GO" id="GO:0008691">
    <property type="term" value="F:3-hydroxybutyryl-CoA dehydrogenase activity"/>
    <property type="evidence" value="ECO:0007669"/>
    <property type="project" value="TreeGrafter"/>
</dbReference>